<dbReference type="Pfam" id="PF14215">
    <property type="entry name" value="bHLH-MYC_N"/>
    <property type="match status" value="1"/>
</dbReference>
<protein>
    <recommendedName>
        <fullName evidence="5">Transcription factor MYC/MYB N-terminal domain-containing protein</fullName>
    </recommendedName>
</protein>
<dbReference type="PANTHER" id="PTHR46266">
    <property type="entry name" value="TRANSCRIPTION FACTOR TT8"/>
    <property type="match status" value="1"/>
</dbReference>
<evidence type="ECO:0000256" key="1">
    <source>
        <dbReference type="ARBA" id="ARBA00023015"/>
    </source>
</evidence>
<reference evidence="6" key="1">
    <citation type="submission" date="2010-04" db="EMBL/GenBank/DDBJ databases">
        <authorList>
            <person name="Reid K.E."/>
            <person name="Liao N."/>
            <person name="Chan S."/>
            <person name="Docking R."/>
            <person name="Taylor G."/>
            <person name="Moore R."/>
            <person name="Mayo M."/>
            <person name="Munro S."/>
            <person name="King J."/>
            <person name="Yanchuk A."/>
            <person name="Holt R."/>
            <person name="Jones S."/>
            <person name="Marra M."/>
            <person name="Ritland C.E."/>
            <person name="Ritland K."/>
            <person name="Bohlmann J."/>
        </authorList>
    </citation>
    <scope>NUCLEOTIDE SEQUENCE</scope>
    <source>
        <tissue evidence="6">Bud</tissue>
    </source>
</reference>
<evidence type="ECO:0000256" key="3">
    <source>
        <dbReference type="ARBA" id="ARBA00023163"/>
    </source>
</evidence>
<dbReference type="InterPro" id="IPR025610">
    <property type="entry name" value="MYC/MYB_N"/>
</dbReference>
<accession>D5ACI9</accession>
<name>D5ACI9_PICSI</name>
<evidence type="ECO:0000259" key="5">
    <source>
        <dbReference type="Pfam" id="PF14215"/>
    </source>
</evidence>
<dbReference type="EMBL" id="BT123975">
    <property type="protein sequence ID" value="ADE77258.1"/>
    <property type="molecule type" value="mRNA"/>
</dbReference>
<proteinExistence type="evidence at transcript level"/>
<evidence type="ECO:0000256" key="4">
    <source>
        <dbReference type="SAM" id="MobiDB-lite"/>
    </source>
</evidence>
<sequence length="222" mass="25303">MCKGTGKTMASSSSGNDNVSGRFNDEISQSRLRFQMKTALQNIGWTYSVFWKFSPQQGILVWNNGFFNGDFKTNEIGQGMEEELHLQEEMHEKRTLQLRELFESLSARGSSSLPTRQQYSLLSPEDLTDTEWFYLTCMSYDFRHSVGLPGITLERGNPMWLSNAGEAHTKIFKRHLLAKSSGIQTVVCLPFTDGVLEFGVTELVHEDRDLIEHITSFFVDLL</sequence>
<organism evidence="6">
    <name type="scientific">Picea sitchensis</name>
    <name type="common">Sitka spruce</name>
    <name type="synonym">Pinus sitchensis</name>
    <dbReference type="NCBI Taxonomy" id="3332"/>
    <lineage>
        <taxon>Eukaryota</taxon>
        <taxon>Viridiplantae</taxon>
        <taxon>Streptophyta</taxon>
        <taxon>Embryophyta</taxon>
        <taxon>Tracheophyta</taxon>
        <taxon>Spermatophyta</taxon>
        <taxon>Pinopsida</taxon>
        <taxon>Pinidae</taxon>
        <taxon>Conifers I</taxon>
        <taxon>Pinales</taxon>
        <taxon>Pinaceae</taxon>
        <taxon>Picea</taxon>
    </lineage>
</organism>
<dbReference type="AlphaFoldDB" id="D5ACI9"/>
<feature type="domain" description="Transcription factor MYC/MYB N-terminal" evidence="5">
    <location>
        <begin position="32"/>
        <end position="218"/>
    </location>
</feature>
<keyword evidence="1" id="KW-0805">Transcription regulation</keyword>
<feature type="region of interest" description="Disordered" evidence="4">
    <location>
        <begin position="1"/>
        <end position="22"/>
    </location>
</feature>
<keyword evidence="3" id="KW-0804">Transcription</keyword>
<feature type="compositionally biased region" description="Polar residues" evidence="4">
    <location>
        <begin position="8"/>
        <end position="22"/>
    </location>
</feature>
<dbReference type="PANTHER" id="PTHR46266:SF3">
    <property type="entry name" value="TRANSCRIPTION FACTOR EGL1"/>
    <property type="match status" value="1"/>
</dbReference>
<evidence type="ECO:0000256" key="2">
    <source>
        <dbReference type="ARBA" id="ARBA00023159"/>
    </source>
</evidence>
<keyword evidence="2" id="KW-0010">Activator</keyword>
<evidence type="ECO:0000313" key="6">
    <source>
        <dbReference type="EMBL" id="ADE77258.1"/>
    </source>
</evidence>